<dbReference type="InterPro" id="IPR053021">
    <property type="entry name" value="Chloroplast_ADK"/>
</dbReference>
<feature type="compositionally biased region" description="Polar residues" evidence="1">
    <location>
        <begin position="67"/>
        <end position="78"/>
    </location>
</feature>
<feature type="compositionally biased region" description="Basic residues" evidence="1">
    <location>
        <begin position="35"/>
        <end position="52"/>
    </location>
</feature>
<accession>A0A061QXM4</accession>
<gene>
    <name evidence="3" type="ORF">TSPGSL018_18254</name>
</gene>
<dbReference type="AlphaFoldDB" id="A0A061QXM4"/>
<dbReference type="InterPro" id="IPR018962">
    <property type="entry name" value="DUF1995"/>
</dbReference>
<protein>
    <recommendedName>
        <fullName evidence="2">DUF1995 domain-containing protein</fullName>
    </recommendedName>
</protein>
<dbReference type="EMBL" id="GBEZ01022376">
    <property type="protein sequence ID" value="JAC64463.1"/>
    <property type="molecule type" value="Transcribed_RNA"/>
</dbReference>
<feature type="region of interest" description="Disordered" evidence="1">
    <location>
        <begin position="35"/>
        <end position="80"/>
    </location>
</feature>
<dbReference type="Pfam" id="PF09353">
    <property type="entry name" value="DUF1995"/>
    <property type="match status" value="1"/>
</dbReference>
<proteinExistence type="predicted"/>
<evidence type="ECO:0000259" key="2">
    <source>
        <dbReference type="Pfam" id="PF09353"/>
    </source>
</evidence>
<name>A0A061QXM4_9CHLO</name>
<dbReference type="PANTHER" id="PTHR35509">
    <property type="entry name" value="DOMAIN PROTEIN, PUTATIVE (DUF1995)-RELATED"/>
    <property type="match status" value="1"/>
</dbReference>
<evidence type="ECO:0000313" key="3">
    <source>
        <dbReference type="EMBL" id="JAC64463.1"/>
    </source>
</evidence>
<sequence length="347" mass="37936">MQIACRTIFGKSCGGVSNRDSGGCRELGSVSFGPRWRRSLGPRSKGNKHASFHCRSTGDENAPERVQGSSPESVSVQASRDDDVLPDSLGDALTQAGQATAAAISRGNQRCQVEVLLAEFWDPTSGPVFSEEGDQQRWWKLTRKFIDELAAQKGFSQIRAVYPDMGVAAMLQSQWPDAGFKFSSLNDRKPVDPEDDLVVLATPDPQGLEDCYRIAAMLEEGGPPLVMFNPRLASGDVGVGLNVRRMRSKFLKSFTTTYSLRPIQDYGAVFRCYPGLWKVFLADEELQGRYKLVAERPSRPAGEALENIIMEAAGMGEQEGGKEGRGVAAQVVGAISSMRRFMRSISN</sequence>
<reference evidence="3" key="1">
    <citation type="submission" date="2014-05" db="EMBL/GenBank/DDBJ databases">
        <title>The transcriptome of the halophilic microalga Tetraselmis sp. GSL018 isolated from the Great Salt Lake, Utah.</title>
        <authorList>
            <person name="Jinkerson R.E."/>
            <person name="D'Adamo S."/>
            <person name="Posewitz M.C."/>
        </authorList>
    </citation>
    <scope>NUCLEOTIDE SEQUENCE</scope>
    <source>
        <strain evidence="3">GSL018</strain>
    </source>
</reference>
<dbReference type="PANTHER" id="PTHR35509:SF1">
    <property type="entry name" value="DOMAIN PROTEIN, PUTATIVE (DUF1995)-RELATED"/>
    <property type="match status" value="1"/>
</dbReference>
<feature type="domain" description="DUF1995" evidence="2">
    <location>
        <begin position="86"/>
        <end position="307"/>
    </location>
</feature>
<evidence type="ECO:0000256" key="1">
    <source>
        <dbReference type="SAM" id="MobiDB-lite"/>
    </source>
</evidence>
<organism evidence="3">
    <name type="scientific">Tetraselmis sp. GSL018</name>
    <dbReference type="NCBI Taxonomy" id="582737"/>
    <lineage>
        <taxon>Eukaryota</taxon>
        <taxon>Viridiplantae</taxon>
        <taxon>Chlorophyta</taxon>
        <taxon>core chlorophytes</taxon>
        <taxon>Chlorodendrophyceae</taxon>
        <taxon>Chlorodendrales</taxon>
        <taxon>Chlorodendraceae</taxon>
        <taxon>Tetraselmis</taxon>
    </lineage>
</organism>